<reference evidence="2 3" key="1">
    <citation type="submission" date="2020-10" db="EMBL/GenBank/DDBJ databases">
        <title>The Coptis chinensis genome and diversification of protoberbering-type alkaloids.</title>
        <authorList>
            <person name="Wang B."/>
            <person name="Shu S."/>
            <person name="Song C."/>
            <person name="Liu Y."/>
        </authorList>
    </citation>
    <scope>NUCLEOTIDE SEQUENCE [LARGE SCALE GENOMIC DNA]</scope>
    <source>
        <strain evidence="2">HL-2020</strain>
        <tissue evidence="2">Leaf</tissue>
    </source>
</reference>
<accession>A0A835LZ50</accession>
<dbReference type="PANTHER" id="PTHR31286">
    <property type="entry name" value="GLYCINE-RICH CELL WALL STRUCTURAL PROTEIN 1.8-LIKE"/>
    <property type="match status" value="1"/>
</dbReference>
<comment type="caution">
    <text evidence="2">The sequence shown here is derived from an EMBL/GenBank/DDBJ whole genome shotgun (WGS) entry which is preliminary data.</text>
</comment>
<evidence type="ECO:0000313" key="2">
    <source>
        <dbReference type="EMBL" id="KAF9613673.1"/>
    </source>
</evidence>
<dbReference type="OrthoDB" id="1939300at2759"/>
<keyword evidence="3" id="KW-1185">Reference proteome</keyword>
<dbReference type="Proteomes" id="UP000631114">
    <property type="component" value="Unassembled WGS sequence"/>
</dbReference>
<feature type="domain" description="DUF4283" evidence="1">
    <location>
        <begin position="4"/>
        <end position="63"/>
    </location>
</feature>
<protein>
    <recommendedName>
        <fullName evidence="1">DUF4283 domain-containing protein</fullName>
    </recommendedName>
</protein>
<evidence type="ECO:0000259" key="1">
    <source>
        <dbReference type="Pfam" id="PF14111"/>
    </source>
</evidence>
<dbReference type="Pfam" id="PF14111">
    <property type="entry name" value="DUF4283"/>
    <property type="match status" value="1"/>
</dbReference>
<dbReference type="InterPro" id="IPR025558">
    <property type="entry name" value="DUF4283"/>
</dbReference>
<dbReference type="PANTHER" id="PTHR31286:SF180">
    <property type="entry name" value="OS10G0362600 PROTEIN"/>
    <property type="match status" value="1"/>
</dbReference>
<dbReference type="InterPro" id="IPR040256">
    <property type="entry name" value="At4g02000-like"/>
</dbReference>
<gene>
    <name evidence="2" type="ORF">IFM89_009636</name>
</gene>
<organism evidence="2 3">
    <name type="scientific">Coptis chinensis</name>
    <dbReference type="NCBI Taxonomy" id="261450"/>
    <lineage>
        <taxon>Eukaryota</taxon>
        <taxon>Viridiplantae</taxon>
        <taxon>Streptophyta</taxon>
        <taxon>Embryophyta</taxon>
        <taxon>Tracheophyta</taxon>
        <taxon>Spermatophyta</taxon>
        <taxon>Magnoliopsida</taxon>
        <taxon>Ranunculales</taxon>
        <taxon>Ranunculaceae</taxon>
        <taxon>Coptidoideae</taxon>
        <taxon>Coptis</taxon>
    </lineage>
</organism>
<dbReference type="EMBL" id="JADFTS010000003">
    <property type="protein sequence ID" value="KAF9613673.1"/>
    <property type="molecule type" value="Genomic_DNA"/>
</dbReference>
<sequence length="137" mass="15766">MQGCNEWSEYVVGFFIEKRLSFTYVKNVLQQRWKDKCHFEIIADKDLFYFKLSSSEARQAVLGKIHNVPKELWTDDGLGFLVSKVGVPNSQDKATKLKKRINYARVCVEVDVSAKLPDSFPIELAPGDEQLISFEYP</sequence>
<proteinExistence type="predicted"/>
<name>A0A835LZ50_9MAGN</name>
<evidence type="ECO:0000313" key="3">
    <source>
        <dbReference type="Proteomes" id="UP000631114"/>
    </source>
</evidence>
<dbReference type="AlphaFoldDB" id="A0A835LZ50"/>